<proteinExistence type="predicted"/>
<dbReference type="AlphaFoldDB" id="A0A2U2PI32"/>
<dbReference type="PANTHER" id="PTHR43685">
    <property type="entry name" value="GLYCOSYLTRANSFERASE"/>
    <property type="match status" value="1"/>
</dbReference>
<dbReference type="PANTHER" id="PTHR43685:SF2">
    <property type="entry name" value="GLYCOSYLTRANSFERASE 2-LIKE DOMAIN-CONTAINING PROTEIN"/>
    <property type="match status" value="1"/>
</dbReference>
<dbReference type="InterPro" id="IPR050834">
    <property type="entry name" value="Glycosyltransf_2"/>
</dbReference>
<dbReference type="OrthoDB" id="9788101at2"/>
<dbReference type="Proteomes" id="UP000245647">
    <property type="component" value="Unassembled WGS sequence"/>
</dbReference>
<protein>
    <submittedName>
        <fullName evidence="2">Glycosyltransferase</fullName>
    </submittedName>
</protein>
<sequence>MKYNGPNKKGYPLISIITVTFNAAKHLQRCIDSIRKQTYPAIEHIIIDGGSTDGTVSLLEENNDYIAFWKSEPDRGIFHAMNKGLEHVKGDWIYFLGSDDSLYHEFSEMASLLKDPRTIYYGQCSWGEMILGGEFTPYRLTRDCICHHSVIYPKRVFEKYRYSEKYPTGGDHLLNIQCWSDSEFRKEYHPILIANFAQGGVSQFTPDPLFDEDFDGIIRKYCSLPVYLRYKWKNLKTKNKH</sequence>
<comment type="caution">
    <text evidence="2">The sequence shown here is derived from an EMBL/GenBank/DDBJ whole genome shotgun (WGS) entry which is preliminary data.</text>
</comment>
<evidence type="ECO:0000313" key="2">
    <source>
        <dbReference type="EMBL" id="PWG81067.1"/>
    </source>
</evidence>
<dbReference type="SUPFAM" id="SSF53448">
    <property type="entry name" value="Nucleotide-diphospho-sugar transferases"/>
    <property type="match status" value="1"/>
</dbReference>
<dbReference type="InterPro" id="IPR001173">
    <property type="entry name" value="Glyco_trans_2-like"/>
</dbReference>
<dbReference type="Gene3D" id="3.90.550.10">
    <property type="entry name" value="Spore Coat Polysaccharide Biosynthesis Protein SpsA, Chain A"/>
    <property type="match status" value="1"/>
</dbReference>
<organism evidence="2 3">
    <name type="scientific">Pararcticibacter amylolyticus</name>
    <dbReference type="NCBI Taxonomy" id="2173175"/>
    <lineage>
        <taxon>Bacteria</taxon>
        <taxon>Pseudomonadati</taxon>
        <taxon>Bacteroidota</taxon>
        <taxon>Sphingobacteriia</taxon>
        <taxon>Sphingobacteriales</taxon>
        <taxon>Sphingobacteriaceae</taxon>
        <taxon>Pararcticibacter</taxon>
    </lineage>
</organism>
<dbReference type="GO" id="GO:0016740">
    <property type="term" value="F:transferase activity"/>
    <property type="evidence" value="ECO:0007669"/>
    <property type="project" value="UniProtKB-KW"/>
</dbReference>
<evidence type="ECO:0000313" key="3">
    <source>
        <dbReference type="Proteomes" id="UP000245647"/>
    </source>
</evidence>
<dbReference type="EMBL" id="QEAS01000006">
    <property type="protein sequence ID" value="PWG81067.1"/>
    <property type="molecule type" value="Genomic_DNA"/>
</dbReference>
<feature type="domain" description="Glycosyltransferase 2-like" evidence="1">
    <location>
        <begin position="15"/>
        <end position="124"/>
    </location>
</feature>
<name>A0A2U2PI32_9SPHI</name>
<dbReference type="CDD" id="cd06433">
    <property type="entry name" value="GT_2_WfgS_like"/>
    <property type="match status" value="1"/>
</dbReference>
<reference evidence="2 3" key="1">
    <citation type="submission" date="2018-04" db="EMBL/GenBank/DDBJ databases">
        <title>Pedobacter chongqingensis sp. nov., isolated from a rottenly hemp rope.</title>
        <authorList>
            <person name="Cai Y."/>
        </authorList>
    </citation>
    <scope>NUCLEOTIDE SEQUENCE [LARGE SCALE GENOMIC DNA]</scope>
    <source>
        <strain evidence="2 3">FJ4-8</strain>
    </source>
</reference>
<dbReference type="RefSeq" id="WP_109415451.1">
    <property type="nucleotide sequence ID" value="NZ_QEAS01000006.1"/>
</dbReference>
<keyword evidence="3" id="KW-1185">Reference proteome</keyword>
<gene>
    <name evidence="2" type="ORF">DDR33_09075</name>
</gene>
<keyword evidence="2" id="KW-0808">Transferase</keyword>
<accession>A0A2U2PI32</accession>
<evidence type="ECO:0000259" key="1">
    <source>
        <dbReference type="Pfam" id="PF00535"/>
    </source>
</evidence>
<dbReference type="Pfam" id="PF00535">
    <property type="entry name" value="Glycos_transf_2"/>
    <property type="match status" value="1"/>
</dbReference>
<dbReference type="InterPro" id="IPR029044">
    <property type="entry name" value="Nucleotide-diphossugar_trans"/>
</dbReference>